<dbReference type="SMART" id="SM00184">
    <property type="entry name" value="RING"/>
    <property type="match status" value="1"/>
</dbReference>
<dbReference type="AlphaFoldDB" id="A0AAV5QMD4"/>
<comment type="caution">
    <text evidence="10">The sequence shown here is derived from an EMBL/GenBank/DDBJ whole genome shotgun (WGS) entry which is preliminary data.</text>
</comment>
<protein>
    <submittedName>
        <fullName evidence="10">Ubiquitin-conjugating protein</fullName>
    </submittedName>
</protein>
<dbReference type="PROSITE" id="PS50089">
    <property type="entry name" value="ZF_RING_2"/>
    <property type="match status" value="1"/>
</dbReference>
<feature type="region of interest" description="Disordered" evidence="7">
    <location>
        <begin position="1"/>
        <end position="67"/>
    </location>
</feature>
<dbReference type="InterPro" id="IPR000253">
    <property type="entry name" value="FHA_dom"/>
</dbReference>
<evidence type="ECO:0000313" key="11">
    <source>
        <dbReference type="Proteomes" id="UP001360560"/>
    </source>
</evidence>
<dbReference type="Gene3D" id="3.30.40.10">
    <property type="entry name" value="Zinc/RING finger domain, C3HC4 (zinc finger)"/>
    <property type="match status" value="1"/>
</dbReference>
<feature type="compositionally biased region" description="Low complexity" evidence="7">
    <location>
        <begin position="20"/>
        <end position="33"/>
    </location>
</feature>
<keyword evidence="1" id="KW-0808">Transferase</keyword>
<keyword evidence="11" id="KW-1185">Reference proteome</keyword>
<evidence type="ECO:0000259" key="8">
    <source>
        <dbReference type="PROSITE" id="PS50006"/>
    </source>
</evidence>
<dbReference type="Proteomes" id="UP001360560">
    <property type="component" value="Unassembled WGS sequence"/>
</dbReference>
<feature type="domain" description="FHA" evidence="8">
    <location>
        <begin position="240"/>
        <end position="303"/>
    </location>
</feature>
<feature type="compositionally biased region" description="Polar residues" evidence="7">
    <location>
        <begin position="35"/>
        <end position="61"/>
    </location>
</feature>
<dbReference type="GO" id="GO:0032153">
    <property type="term" value="C:cell division site"/>
    <property type="evidence" value="ECO:0007669"/>
    <property type="project" value="TreeGrafter"/>
</dbReference>
<dbReference type="Gene3D" id="2.60.200.20">
    <property type="match status" value="1"/>
</dbReference>
<evidence type="ECO:0000256" key="3">
    <source>
        <dbReference type="ARBA" id="ARBA00022771"/>
    </source>
</evidence>
<evidence type="ECO:0000256" key="2">
    <source>
        <dbReference type="ARBA" id="ARBA00022723"/>
    </source>
</evidence>
<dbReference type="GO" id="GO:0016567">
    <property type="term" value="P:protein ubiquitination"/>
    <property type="evidence" value="ECO:0007669"/>
    <property type="project" value="TreeGrafter"/>
</dbReference>
<dbReference type="GO" id="GO:0061630">
    <property type="term" value="F:ubiquitin protein ligase activity"/>
    <property type="evidence" value="ECO:0007669"/>
    <property type="project" value="TreeGrafter"/>
</dbReference>
<name>A0AAV5QMD4_9ASCO</name>
<dbReference type="RefSeq" id="XP_064852323.1">
    <property type="nucleotide sequence ID" value="XM_064996251.1"/>
</dbReference>
<evidence type="ECO:0000256" key="6">
    <source>
        <dbReference type="PROSITE-ProRule" id="PRU00175"/>
    </source>
</evidence>
<keyword evidence="3 6" id="KW-0863">Zinc-finger</keyword>
<evidence type="ECO:0000259" key="9">
    <source>
        <dbReference type="PROSITE" id="PS50089"/>
    </source>
</evidence>
<evidence type="ECO:0000313" key="10">
    <source>
        <dbReference type="EMBL" id="GMM35323.1"/>
    </source>
</evidence>
<dbReference type="InterPro" id="IPR001841">
    <property type="entry name" value="Znf_RING"/>
</dbReference>
<dbReference type="InterPro" id="IPR013083">
    <property type="entry name" value="Znf_RING/FYVE/PHD"/>
</dbReference>
<proteinExistence type="predicted"/>
<evidence type="ECO:0000256" key="4">
    <source>
        <dbReference type="ARBA" id="ARBA00022786"/>
    </source>
</evidence>
<dbReference type="SUPFAM" id="SSF49879">
    <property type="entry name" value="SMAD/FHA domain"/>
    <property type="match status" value="1"/>
</dbReference>
<evidence type="ECO:0000256" key="7">
    <source>
        <dbReference type="SAM" id="MobiDB-lite"/>
    </source>
</evidence>
<dbReference type="Pfam" id="PF17123">
    <property type="entry name" value="zf-RING_11"/>
    <property type="match status" value="1"/>
</dbReference>
<gene>
    <name evidence="10" type="ORF">DASC09_026480</name>
</gene>
<dbReference type="GO" id="GO:0000151">
    <property type="term" value="C:ubiquitin ligase complex"/>
    <property type="evidence" value="ECO:0007669"/>
    <property type="project" value="TreeGrafter"/>
</dbReference>
<organism evidence="10 11">
    <name type="scientific">Saccharomycopsis crataegensis</name>
    <dbReference type="NCBI Taxonomy" id="43959"/>
    <lineage>
        <taxon>Eukaryota</taxon>
        <taxon>Fungi</taxon>
        <taxon>Dikarya</taxon>
        <taxon>Ascomycota</taxon>
        <taxon>Saccharomycotina</taxon>
        <taxon>Saccharomycetes</taxon>
        <taxon>Saccharomycopsidaceae</taxon>
        <taxon>Saccharomycopsis</taxon>
    </lineage>
</organism>
<dbReference type="PANTHER" id="PTHR15067:SF7">
    <property type="entry name" value="E3 UBIQUITIN-PROTEIN LIGASE DMA1-RELATED"/>
    <property type="match status" value="1"/>
</dbReference>
<keyword evidence="2" id="KW-0479">Metal-binding</keyword>
<dbReference type="GeneID" id="90073302"/>
<reference evidence="10 11" key="1">
    <citation type="journal article" date="2023" name="Elife">
        <title>Identification of key yeast species and microbe-microbe interactions impacting larval growth of Drosophila in the wild.</title>
        <authorList>
            <person name="Mure A."/>
            <person name="Sugiura Y."/>
            <person name="Maeda R."/>
            <person name="Honda K."/>
            <person name="Sakurai N."/>
            <person name="Takahashi Y."/>
            <person name="Watada M."/>
            <person name="Katoh T."/>
            <person name="Gotoh A."/>
            <person name="Gotoh Y."/>
            <person name="Taniguchi I."/>
            <person name="Nakamura K."/>
            <person name="Hayashi T."/>
            <person name="Katayama T."/>
            <person name="Uemura T."/>
            <person name="Hattori Y."/>
        </authorList>
    </citation>
    <scope>NUCLEOTIDE SEQUENCE [LARGE SCALE GENOMIC DNA]</scope>
    <source>
        <strain evidence="10 11">SC-9</strain>
    </source>
</reference>
<dbReference type="GO" id="GO:0005829">
    <property type="term" value="C:cytosol"/>
    <property type="evidence" value="ECO:0007669"/>
    <property type="project" value="TreeGrafter"/>
</dbReference>
<keyword evidence="4" id="KW-0833">Ubl conjugation pathway</keyword>
<evidence type="ECO:0000256" key="5">
    <source>
        <dbReference type="ARBA" id="ARBA00022833"/>
    </source>
</evidence>
<evidence type="ECO:0000256" key="1">
    <source>
        <dbReference type="ARBA" id="ARBA00022679"/>
    </source>
</evidence>
<dbReference type="InterPro" id="IPR008984">
    <property type="entry name" value="SMAD_FHA_dom_sf"/>
</dbReference>
<dbReference type="GO" id="GO:0008270">
    <property type="term" value="F:zinc ion binding"/>
    <property type="evidence" value="ECO:0007669"/>
    <property type="project" value="UniProtKB-KW"/>
</dbReference>
<dbReference type="PANTHER" id="PTHR15067">
    <property type="entry name" value="E3 UBIQUITIN-PROTEIN LIGASE RNF8"/>
    <property type="match status" value="1"/>
</dbReference>
<sequence length="447" mass="49264">MPGDQSVRPLINTNTNQQISPSNSNRLSSILNLGGCQSNTPVNRNPSPHLTAPVTSTSGSQDLKKRQRASSLTFGLLQSVTNSIRNTVLSDNSKSTENVTSNMNGNLSPNNAELSEPIMIGSNSDLEVTDNQVSSIPSPDLRSTGSDLHLHVEERDADLGSDSDLGDLSPPMIPPSSIDGVITSQAHQTHDHNNNYGEVPKRNKNGTYSIRLTPYVDSASASAALYFGPVVRRLKPGKTIAIGRYTEKNKEALTASPNSSSPVVFKSKVVSRTHAEIGVDEEGNWYIKDLKSSSGTFLNHRRLSLANQESDKTLFREGDLLQLGMDFRGGTEEIYRCVKMRIELNKSWIRRTKAFSKEAHERIKHLNPDKSGEEQIQCVICLDDINPCQAVFVSPCSHSYHYKCIRRVIVKTYPQFLCPTCRALSDLEADDDDDSEEDETAEEDVTN</sequence>
<dbReference type="SUPFAM" id="SSF57850">
    <property type="entry name" value="RING/U-box"/>
    <property type="match status" value="1"/>
</dbReference>
<dbReference type="FunFam" id="2.60.200.20:FF:000030">
    <property type="entry name" value="FHA domain-containing protein"/>
    <property type="match status" value="1"/>
</dbReference>
<dbReference type="EMBL" id="BTFZ01000006">
    <property type="protein sequence ID" value="GMM35323.1"/>
    <property type="molecule type" value="Genomic_DNA"/>
</dbReference>
<feature type="region of interest" description="Disordered" evidence="7">
    <location>
        <begin position="428"/>
        <end position="447"/>
    </location>
</feature>
<feature type="domain" description="RING-type" evidence="9">
    <location>
        <begin position="378"/>
        <end position="422"/>
    </location>
</feature>
<accession>A0AAV5QMD4</accession>
<dbReference type="Pfam" id="PF00498">
    <property type="entry name" value="FHA"/>
    <property type="match status" value="1"/>
</dbReference>
<keyword evidence="5" id="KW-0862">Zinc</keyword>
<dbReference type="GO" id="GO:0006511">
    <property type="term" value="P:ubiquitin-dependent protein catabolic process"/>
    <property type="evidence" value="ECO:0007669"/>
    <property type="project" value="TreeGrafter"/>
</dbReference>
<dbReference type="SMART" id="SM00240">
    <property type="entry name" value="FHA"/>
    <property type="match status" value="1"/>
</dbReference>
<dbReference type="PROSITE" id="PS50006">
    <property type="entry name" value="FHA_DOMAIN"/>
    <property type="match status" value="1"/>
</dbReference>